<reference evidence="3 4" key="1">
    <citation type="submission" date="2018-11" db="EMBL/GenBank/DDBJ databases">
        <title>Complete genome sequencing of the Actinobacteria Serinibacter sp. K3-2.</title>
        <authorList>
            <person name="Rakitin A.L."/>
            <person name="Beletsky A.V."/>
            <person name="Mardanov A.V."/>
            <person name="Ravin N.V."/>
            <person name="Gromova A.S."/>
            <person name="Filippova S.N."/>
            <person name="Gal'Chenko V.F."/>
        </authorList>
    </citation>
    <scope>NUCLEOTIDE SEQUENCE [LARGE SCALE GENOMIC DNA]</scope>
    <source>
        <strain evidence="3 4">K3-2</strain>
    </source>
</reference>
<gene>
    <name evidence="3" type="ORF">SERN_2905</name>
</gene>
<dbReference type="PANTHER" id="PTHR43649">
    <property type="entry name" value="ARABINOSE-BINDING PROTEIN-RELATED"/>
    <property type="match status" value="1"/>
</dbReference>
<protein>
    <submittedName>
        <fullName evidence="3">Putative alpha-xyloside ABC transporter, substrate-binding component</fullName>
    </submittedName>
</protein>
<dbReference type="PANTHER" id="PTHR43649:SF31">
    <property type="entry name" value="SN-GLYCEROL-3-PHOSPHATE-BINDING PERIPLASMIC PROTEIN UGPB"/>
    <property type="match status" value="1"/>
</dbReference>
<dbReference type="Gene3D" id="3.40.190.10">
    <property type="entry name" value="Periplasmic binding protein-like II"/>
    <property type="match status" value="1"/>
</dbReference>
<dbReference type="SUPFAM" id="SSF53850">
    <property type="entry name" value="Periplasmic binding protein-like II"/>
    <property type="match status" value="1"/>
</dbReference>
<dbReference type="AlphaFoldDB" id="A0A4Z1E026"/>
<evidence type="ECO:0000256" key="2">
    <source>
        <dbReference type="SAM" id="SignalP"/>
    </source>
</evidence>
<dbReference type="EMBL" id="RHPJ01000005">
    <property type="protein sequence ID" value="TGO03893.1"/>
    <property type="molecule type" value="Genomic_DNA"/>
</dbReference>
<sequence length="543" mass="57316">MVTAVAALSSVAVLAACGGGGGTGNAGGDGEAVYALSAEDTPNYVPLDLVEADFPGVDGSAPGFTSIPDPLVAAVDSPPGSGGSYTAMTPLWGTIPPTDGNAYFDAVNEAIGTTINFQISDGNTYGDKMAAVLASPRDVADWTTIPSWNVPPRFNDAVESIFADLTPLLAGDAIEAYPNLANIPTEAWQACSWNGKIYGLPMPVEVGLTDYALYRADLVADQALPTTPEELIEFAEANTGDGAWGANDLWAVATAMFGVLPSQPGWEVGDDGALVHRVETPEYRAALEWMTELYSSGAVHPDAVADNQGDAGTRFEGGQVVMTSTGLGYWHEALTRNRPANPDFDIDVLPLFGADGADPVIYKPKGAAMCSFLKQTEDEAQLTELLEVANFLAAPFGTEEFQLINYGVEGVHYDLGADGLPVATTQAQQEVQPSYIFLTGPPAVNAKPDLPDYVEKRSTWAAANAEFVTEPLFYGMNIAEPNQYASIGQPFADLEKDIVRGRASMADLDAAIETWRSAGGEELRTFYTEIYEGLESEGGSASS</sequence>
<accession>A0A4Z1E026</accession>
<feature type="signal peptide" evidence="2">
    <location>
        <begin position="1"/>
        <end position="15"/>
    </location>
</feature>
<proteinExistence type="inferred from homology"/>
<evidence type="ECO:0000313" key="4">
    <source>
        <dbReference type="Proteomes" id="UP000297318"/>
    </source>
</evidence>
<keyword evidence="2" id="KW-0732">Signal</keyword>
<name>A0A4Z1E026_9MICO</name>
<feature type="chain" id="PRO_5038904951" evidence="2">
    <location>
        <begin position="16"/>
        <end position="543"/>
    </location>
</feature>
<dbReference type="Proteomes" id="UP000297318">
    <property type="component" value="Unassembled WGS sequence"/>
</dbReference>
<dbReference type="InterPro" id="IPR050490">
    <property type="entry name" value="Bact_solute-bd_prot1"/>
</dbReference>
<evidence type="ECO:0000256" key="1">
    <source>
        <dbReference type="ARBA" id="ARBA00008520"/>
    </source>
</evidence>
<organism evidence="3 4">
    <name type="scientific">Serinibacter arcticus</name>
    <dbReference type="NCBI Taxonomy" id="1655435"/>
    <lineage>
        <taxon>Bacteria</taxon>
        <taxon>Bacillati</taxon>
        <taxon>Actinomycetota</taxon>
        <taxon>Actinomycetes</taxon>
        <taxon>Micrococcales</taxon>
        <taxon>Beutenbergiaceae</taxon>
        <taxon>Serinibacter</taxon>
    </lineage>
</organism>
<evidence type="ECO:0000313" key="3">
    <source>
        <dbReference type="EMBL" id="TGO03893.1"/>
    </source>
</evidence>
<keyword evidence="4" id="KW-1185">Reference proteome</keyword>
<comment type="similarity">
    <text evidence="1">Belongs to the bacterial solute-binding protein 1 family.</text>
</comment>
<comment type="caution">
    <text evidence="3">The sequence shown here is derived from an EMBL/GenBank/DDBJ whole genome shotgun (WGS) entry which is preliminary data.</text>
</comment>